<feature type="chain" id="PRO_5047330168" description="Cytochrome c domain-containing protein" evidence="2">
    <location>
        <begin position="26"/>
        <end position="270"/>
    </location>
</feature>
<evidence type="ECO:0008006" key="5">
    <source>
        <dbReference type="Google" id="ProtNLM"/>
    </source>
</evidence>
<protein>
    <recommendedName>
        <fullName evidence="5">Cytochrome c domain-containing protein</fullName>
    </recommendedName>
</protein>
<proteinExistence type="predicted"/>
<reference evidence="4" key="1">
    <citation type="journal article" date="2021" name="ISME J.">
        <title>Evolutionary origin and ecological implication of a unique nif island in free-living Bradyrhizobium lineages.</title>
        <authorList>
            <person name="Tao J."/>
        </authorList>
    </citation>
    <scope>NUCLEOTIDE SEQUENCE [LARGE SCALE GENOMIC DNA]</scope>
    <source>
        <strain evidence="4">SZCCT0094</strain>
    </source>
</reference>
<evidence type="ECO:0000313" key="4">
    <source>
        <dbReference type="Proteomes" id="UP001314635"/>
    </source>
</evidence>
<feature type="compositionally biased region" description="Low complexity" evidence="1">
    <location>
        <begin position="245"/>
        <end position="270"/>
    </location>
</feature>
<sequence>MVGRALNLATVVAAFCVMFAGGAGAQENLDAGKSPAQIFNGTCVVCHKSPRGLAKNTSASSLPGFLRQHYTTSPEMAGVLANYLITNGAADARSMGHSGKDGKDGKETRTERRARSAVSAEPSEAKPDDAGGPAEPRRRSGHHKRSERSAPAEGKPEAVPEAGTAPADGDGQSSAKGRHGKRKKPAPQDGAAADDPRSEPTGATRPAAARDDNATRSEPPRVAPATSSEAAPALRADPVPPVTPAPATTQAVPTAASSADDASAPSSPSR</sequence>
<keyword evidence="2" id="KW-0732">Signal</keyword>
<evidence type="ECO:0000256" key="2">
    <source>
        <dbReference type="SAM" id="SignalP"/>
    </source>
</evidence>
<evidence type="ECO:0000313" key="3">
    <source>
        <dbReference type="EMBL" id="MBR1136684.1"/>
    </source>
</evidence>
<keyword evidence="4" id="KW-1185">Reference proteome</keyword>
<feature type="compositionally biased region" description="Basic residues" evidence="1">
    <location>
        <begin position="176"/>
        <end position="185"/>
    </location>
</feature>
<dbReference type="EMBL" id="JAFCLK010000011">
    <property type="protein sequence ID" value="MBR1136684.1"/>
    <property type="molecule type" value="Genomic_DNA"/>
</dbReference>
<evidence type="ECO:0000256" key="1">
    <source>
        <dbReference type="SAM" id="MobiDB-lite"/>
    </source>
</evidence>
<feature type="compositionally biased region" description="Basic and acidic residues" evidence="1">
    <location>
        <begin position="208"/>
        <end position="219"/>
    </location>
</feature>
<gene>
    <name evidence="3" type="ORF">JQ619_12980</name>
</gene>
<feature type="signal peptide" evidence="2">
    <location>
        <begin position="1"/>
        <end position="25"/>
    </location>
</feature>
<feature type="compositionally biased region" description="Basic and acidic residues" evidence="1">
    <location>
        <begin position="147"/>
        <end position="158"/>
    </location>
</feature>
<accession>A0ABS5G5S4</accession>
<feature type="region of interest" description="Disordered" evidence="1">
    <location>
        <begin position="91"/>
        <end position="270"/>
    </location>
</feature>
<dbReference type="RefSeq" id="WP_012043895.1">
    <property type="nucleotide sequence ID" value="NZ_JABFDP010000014.1"/>
</dbReference>
<organism evidence="3 4">
    <name type="scientific">Bradyrhizobium denitrificans</name>
    <dbReference type="NCBI Taxonomy" id="2734912"/>
    <lineage>
        <taxon>Bacteria</taxon>
        <taxon>Pseudomonadati</taxon>
        <taxon>Pseudomonadota</taxon>
        <taxon>Alphaproteobacteria</taxon>
        <taxon>Hyphomicrobiales</taxon>
        <taxon>Nitrobacteraceae</taxon>
        <taxon>Bradyrhizobium</taxon>
    </lineage>
</organism>
<name>A0ABS5G5S4_9BRAD</name>
<feature type="compositionally biased region" description="Basic and acidic residues" evidence="1">
    <location>
        <begin position="98"/>
        <end position="114"/>
    </location>
</feature>
<dbReference type="Proteomes" id="UP001314635">
    <property type="component" value="Unassembled WGS sequence"/>
</dbReference>
<comment type="caution">
    <text evidence="3">The sequence shown here is derived from an EMBL/GenBank/DDBJ whole genome shotgun (WGS) entry which is preliminary data.</text>
</comment>